<dbReference type="Pfam" id="PF13458">
    <property type="entry name" value="Peripla_BP_6"/>
    <property type="match status" value="1"/>
</dbReference>
<dbReference type="CDD" id="cd06335">
    <property type="entry name" value="PBP1_ABC_ligand_binding-like"/>
    <property type="match status" value="1"/>
</dbReference>
<name>A0A2S9GT73_9BURK</name>
<dbReference type="PANTHER" id="PTHR30483">
    <property type="entry name" value="LEUCINE-SPECIFIC-BINDING PROTEIN"/>
    <property type="match status" value="1"/>
</dbReference>
<dbReference type="EMBL" id="PUGF01000033">
    <property type="protein sequence ID" value="PRC90922.1"/>
    <property type="molecule type" value="Genomic_DNA"/>
</dbReference>
<dbReference type="Gene3D" id="3.40.50.2300">
    <property type="match status" value="2"/>
</dbReference>
<protein>
    <submittedName>
        <fullName evidence="5">ABC-type branched-chain amino acid transport systems periplasmic component</fullName>
    </submittedName>
</protein>
<dbReference type="OrthoDB" id="9794826at2"/>
<sequence>MRKYKLRIVWILVTMLFGVAQAEELPTIKIGIVAPVTGKSSEDMGTSIVGGAKVFLEDINQIGGILGRKVELVIRDDQAKPDRGVAVSKELVDVEKVVAVVGFGNSGVALPSSKIMQDAKIPLIISGATAAAITQSFMPPAYPTSYVFRVAPSDALQPIVMLNDLIDRRKINNIALIHDESPYGILGKRSVLEELARRKIKAVDVESFKTGDQDLTVQLQRAKDSGAQAIVMYCLHVDAAVIVKTAQKLHMNVPIVGPWTISHQTFSDNLGSSAEGVRTTVTFIENELNFRTNEFATAYKRINKVSRIPSAMAAAQTYDALRLLTLAIYKANSTDGTKIQAALENLDNRTTSTVISRYFKPFSPLDHEAISLNMILMGEIHNGKVVYAYKEDANENLIVRTKK</sequence>
<keyword evidence="2 3" id="KW-0732">Signal</keyword>
<comment type="similarity">
    <text evidence="1">Belongs to the leucine-binding protein family.</text>
</comment>
<feature type="chain" id="PRO_5015537464" evidence="3">
    <location>
        <begin position="23"/>
        <end position="403"/>
    </location>
</feature>
<comment type="caution">
    <text evidence="5">The sequence shown here is derived from an EMBL/GenBank/DDBJ whole genome shotgun (WGS) entry which is preliminary data.</text>
</comment>
<feature type="signal peptide" evidence="3">
    <location>
        <begin position="1"/>
        <end position="22"/>
    </location>
</feature>
<dbReference type="InterPro" id="IPR051010">
    <property type="entry name" value="BCAA_transport"/>
</dbReference>
<dbReference type="AlphaFoldDB" id="A0A2S9GT73"/>
<evidence type="ECO:0000256" key="3">
    <source>
        <dbReference type="SAM" id="SignalP"/>
    </source>
</evidence>
<dbReference type="Proteomes" id="UP000237839">
    <property type="component" value="Unassembled WGS sequence"/>
</dbReference>
<evidence type="ECO:0000256" key="1">
    <source>
        <dbReference type="ARBA" id="ARBA00010062"/>
    </source>
</evidence>
<evidence type="ECO:0000313" key="5">
    <source>
        <dbReference type="EMBL" id="PRC90922.1"/>
    </source>
</evidence>
<dbReference type="SUPFAM" id="SSF53822">
    <property type="entry name" value="Periplasmic binding protein-like I"/>
    <property type="match status" value="1"/>
</dbReference>
<reference evidence="5 6" key="1">
    <citation type="submission" date="2018-02" db="EMBL/GenBank/DDBJ databases">
        <title>Solimicrobium silvestre gen. nov., sp. nov., isolated from alpine forest soil.</title>
        <authorList>
            <person name="Margesin R."/>
            <person name="Albuquerque L."/>
            <person name="Zhang D.-C."/>
            <person name="Froufe H.J.C."/>
            <person name="Severino R."/>
            <person name="Roxo I."/>
            <person name="Egas C."/>
            <person name="Da Costa M.S."/>
        </authorList>
    </citation>
    <scope>NUCLEOTIDE SEQUENCE [LARGE SCALE GENOMIC DNA]</scope>
    <source>
        <strain evidence="5 6">S20-91</strain>
    </source>
</reference>
<keyword evidence="6" id="KW-1185">Reference proteome</keyword>
<dbReference type="InterPro" id="IPR028081">
    <property type="entry name" value="Leu-bd"/>
</dbReference>
<evidence type="ECO:0000256" key="2">
    <source>
        <dbReference type="ARBA" id="ARBA00022729"/>
    </source>
</evidence>
<feature type="domain" description="Leucine-binding protein" evidence="4">
    <location>
        <begin position="27"/>
        <end position="347"/>
    </location>
</feature>
<dbReference type="InterPro" id="IPR028082">
    <property type="entry name" value="Peripla_BP_I"/>
</dbReference>
<dbReference type="RefSeq" id="WP_105534143.1">
    <property type="nucleotide sequence ID" value="NZ_PUGF01000033.1"/>
</dbReference>
<evidence type="ECO:0000259" key="4">
    <source>
        <dbReference type="Pfam" id="PF13458"/>
    </source>
</evidence>
<evidence type="ECO:0000313" key="6">
    <source>
        <dbReference type="Proteomes" id="UP000237839"/>
    </source>
</evidence>
<organism evidence="5 6">
    <name type="scientific">Solimicrobium silvestre</name>
    <dbReference type="NCBI Taxonomy" id="2099400"/>
    <lineage>
        <taxon>Bacteria</taxon>
        <taxon>Pseudomonadati</taxon>
        <taxon>Pseudomonadota</taxon>
        <taxon>Betaproteobacteria</taxon>
        <taxon>Burkholderiales</taxon>
        <taxon>Oxalobacteraceae</taxon>
        <taxon>Solimicrobium</taxon>
    </lineage>
</organism>
<dbReference type="PANTHER" id="PTHR30483:SF6">
    <property type="entry name" value="PERIPLASMIC BINDING PROTEIN OF ABC TRANSPORTER FOR NATURAL AMINO ACIDS"/>
    <property type="match status" value="1"/>
</dbReference>
<proteinExistence type="inferred from homology"/>
<gene>
    <name evidence="5" type="ORF">S2091_4415</name>
</gene>
<accession>A0A2S9GT73</accession>